<dbReference type="Proteomes" id="UP000095256">
    <property type="component" value="Unassembled WGS sequence"/>
</dbReference>
<feature type="transmembrane region" description="Helical" evidence="1">
    <location>
        <begin position="99"/>
        <end position="116"/>
    </location>
</feature>
<dbReference type="InterPro" id="IPR007401">
    <property type="entry name" value="DUF454"/>
</dbReference>
<evidence type="ECO:0000313" key="2">
    <source>
        <dbReference type="EMBL" id="OEH83765.1"/>
    </source>
</evidence>
<dbReference type="Pfam" id="PF04304">
    <property type="entry name" value="DUF454"/>
    <property type="match status" value="1"/>
</dbReference>
<comment type="caution">
    <text evidence="2">The sequence shown here is derived from an EMBL/GenBank/DDBJ whole genome shotgun (WGS) entry which is preliminary data.</text>
</comment>
<dbReference type="PANTHER" id="PTHR35813:SF1">
    <property type="entry name" value="INNER MEMBRANE PROTEIN YBAN"/>
    <property type="match status" value="1"/>
</dbReference>
<accession>A0A1E5L0Z1</accession>
<dbReference type="OrthoDB" id="5690292at2"/>
<reference evidence="2 3" key="1">
    <citation type="submission" date="2016-09" db="EMBL/GenBank/DDBJ databases">
        <authorList>
            <person name="Capua I."/>
            <person name="De Benedictis P."/>
            <person name="Joannis T."/>
            <person name="Lombin L.H."/>
            <person name="Cattoli G."/>
        </authorList>
    </citation>
    <scope>NUCLEOTIDE SEQUENCE [LARGE SCALE GENOMIC DNA]</scope>
    <source>
        <strain evidence="2 3">LMG 25899</strain>
    </source>
</reference>
<dbReference type="PANTHER" id="PTHR35813">
    <property type="entry name" value="INNER MEMBRANE PROTEIN YBAN"/>
    <property type="match status" value="1"/>
</dbReference>
<feature type="transmembrane region" description="Helical" evidence="1">
    <location>
        <begin position="7"/>
        <end position="40"/>
    </location>
</feature>
<keyword evidence="1" id="KW-1133">Transmembrane helix</keyword>
<proteinExistence type="predicted"/>
<name>A0A1E5L0Z1_9ENTE</name>
<protein>
    <submittedName>
        <fullName evidence="2">DUF454 domain-containing protein</fullName>
    </submittedName>
</protein>
<evidence type="ECO:0000256" key="1">
    <source>
        <dbReference type="SAM" id="Phobius"/>
    </source>
</evidence>
<dbReference type="RefSeq" id="WP_069697292.1">
    <property type="nucleotide sequence ID" value="NZ_JAGGMA010000010.1"/>
</dbReference>
<dbReference type="EMBL" id="MIEK01000003">
    <property type="protein sequence ID" value="OEH83765.1"/>
    <property type="molecule type" value="Genomic_DNA"/>
</dbReference>
<sequence length="128" mass="15092">MKKIIFILSGFITFGLGTLGIFLPILPTTVFYIATAFLWMRSSDHLYAKFIQSSYYQKYIQESLVEKKITFWGKVKLFSTIFIVFLIPCLLVKNQMMTITLSVVFVLHFILLNWYFNKKTRVPLEEEK</sequence>
<dbReference type="GO" id="GO:0005886">
    <property type="term" value="C:plasma membrane"/>
    <property type="evidence" value="ECO:0007669"/>
    <property type="project" value="TreeGrafter"/>
</dbReference>
<dbReference type="STRING" id="762845.BCR26_08040"/>
<gene>
    <name evidence="2" type="ORF">BCR26_08040</name>
</gene>
<keyword evidence="1" id="KW-0472">Membrane</keyword>
<organism evidence="2 3">
    <name type="scientific">Enterococcus rivorum</name>
    <dbReference type="NCBI Taxonomy" id="762845"/>
    <lineage>
        <taxon>Bacteria</taxon>
        <taxon>Bacillati</taxon>
        <taxon>Bacillota</taxon>
        <taxon>Bacilli</taxon>
        <taxon>Lactobacillales</taxon>
        <taxon>Enterococcaceae</taxon>
        <taxon>Enterococcus</taxon>
    </lineage>
</organism>
<keyword evidence="3" id="KW-1185">Reference proteome</keyword>
<keyword evidence="1" id="KW-0812">Transmembrane</keyword>
<dbReference type="AlphaFoldDB" id="A0A1E5L0Z1"/>
<evidence type="ECO:0000313" key="3">
    <source>
        <dbReference type="Proteomes" id="UP000095256"/>
    </source>
</evidence>
<feature type="transmembrane region" description="Helical" evidence="1">
    <location>
        <begin position="71"/>
        <end position="92"/>
    </location>
</feature>